<dbReference type="RefSeq" id="WP_256622075.1">
    <property type="nucleotide sequence ID" value="NZ_JTEO01000002.1"/>
</dbReference>
<dbReference type="InterPro" id="IPR036291">
    <property type="entry name" value="NAD(P)-bd_dom_sf"/>
</dbReference>
<reference evidence="1 2" key="1">
    <citation type="journal article" date="2011" name="Appl. Environ. Microbiol.">
        <title>Methanogenic archaea isolated from Taiwan's Chelungpu fault.</title>
        <authorList>
            <person name="Wu S.Y."/>
            <person name="Lai M.C."/>
        </authorList>
    </citation>
    <scope>NUCLEOTIDE SEQUENCE [LARGE SCALE GENOMIC DNA]</scope>
    <source>
        <strain evidence="1 2">St545Mb</strain>
    </source>
</reference>
<dbReference type="Proteomes" id="UP001206983">
    <property type="component" value="Unassembled WGS sequence"/>
</dbReference>
<evidence type="ECO:0000313" key="1">
    <source>
        <dbReference type="EMBL" id="MCQ6962284.1"/>
    </source>
</evidence>
<accession>A0AAE3KXP2</accession>
<name>A0AAE3KXP2_9EURY</name>
<gene>
    <name evidence="1" type="ORF">PV02_04005</name>
</gene>
<dbReference type="SUPFAM" id="SSF51735">
    <property type="entry name" value="NAD(P)-binding Rossmann-fold domains"/>
    <property type="match status" value="1"/>
</dbReference>
<evidence type="ECO:0000313" key="2">
    <source>
        <dbReference type="Proteomes" id="UP001206983"/>
    </source>
</evidence>
<sequence>MVFEYELLPANSPLLGLGNVLLTPHIAFLSEESLDECTSVTVDNIRQFLKGSPQNVIDSEVFQ</sequence>
<dbReference type="AlphaFoldDB" id="A0AAE3KXP2"/>
<proteinExistence type="predicted"/>
<keyword evidence="2" id="KW-1185">Reference proteome</keyword>
<evidence type="ECO:0008006" key="3">
    <source>
        <dbReference type="Google" id="ProtNLM"/>
    </source>
</evidence>
<comment type="caution">
    <text evidence="1">The sequence shown here is derived from an EMBL/GenBank/DDBJ whole genome shotgun (WGS) entry which is preliminary data.</text>
</comment>
<protein>
    <recommendedName>
        <fullName evidence="3">D-isomer specific 2-hydroxyacid dehydrogenase NAD-binding domain-containing protein</fullName>
    </recommendedName>
</protein>
<dbReference type="Gene3D" id="3.40.50.720">
    <property type="entry name" value="NAD(P)-binding Rossmann-like Domain"/>
    <property type="match status" value="2"/>
</dbReference>
<organism evidence="1 2">
    <name type="scientific">Methanolobus chelungpuianus</name>
    <dbReference type="NCBI Taxonomy" id="502115"/>
    <lineage>
        <taxon>Archaea</taxon>
        <taxon>Methanobacteriati</taxon>
        <taxon>Methanobacteriota</taxon>
        <taxon>Stenosarchaea group</taxon>
        <taxon>Methanomicrobia</taxon>
        <taxon>Methanosarcinales</taxon>
        <taxon>Methanosarcinaceae</taxon>
        <taxon>Methanolobus</taxon>
    </lineage>
</organism>
<dbReference type="EMBL" id="JTEO01000002">
    <property type="protein sequence ID" value="MCQ6962284.1"/>
    <property type="molecule type" value="Genomic_DNA"/>
</dbReference>